<dbReference type="PROSITE" id="PS51898">
    <property type="entry name" value="TYR_RECOMBINASE"/>
    <property type="match status" value="1"/>
</dbReference>
<dbReference type="Pfam" id="PF00589">
    <property type="entry name" value="Phage_integrase"/>
    <property type="match status" value="1"/>
</dbReference>
<dbReference type="GO" id="GO:0015074">
    <property type="term" value="P:DNA integration"/>
    <property type="evidence" value="ECO:0007669"/>
    <property type="project" value="InterPro"/>
</dbReference>
<protein>
    <submittedName>
        <fullName evidence="5">Integrase</fullName>
    </submittedName>
</protein>
<dbReference type="InterPro" id="IPR011010">
    <property type="entry name" value="DNA_brk_join_enz"/>
</dbReference>
<organism evidence="5">
    <name type="scientific">uncultured murine large bowel bacterium BAC 54B</name>
    <dbReference type="NCBI Taxonomy" id="314101"/>
    <lineage>
        <taxon>Bacteria</taxon>
        <taxon>environmental samples</taxon>
    </lineage>
</organism>
<dbReference type="Pfam" id="PF13102">
    <property type="entry name" value="Phage_int_SAM_5"/>
    <property type="match status" value="1"/>
</dbReference>
<dbReference type="Gene3D" id="1.10.150.130">
    <property type="match status" value="1"/>
</dbReference>
<accession>Q58WR8</accession>
<feature type="domain" description="Tyr recombinase" evidence="4">
    <location>
        <begin position="231"/>
        <end position="405"/>
    </location>
</feature>
<keyword evidence="3" id="KW-0233">DNA recombination</keyword>
<dbReference type="GO" id="GO:0003677">
    <property type="term" value="F:DNA binding"/>
    <property type="evidence" value="ECO:0007669"/>
    <property type="project" value="UniProtKB-KW"/>
</dbReference>
<dbReference type="InterPro" id="IPR013762">
    <property type="entry name" value="Integrase-like_cat_sf"/>
</dbReference>
<dbReference type="InterPro" id="IPR010998">
    <property type="entry name" value="Integrase_recombinase_N"/>
</dbReference>
<evidence type="ECO:0000256" key="2">
    <source>
        <dbReference type="ARBA" id="ARBA00023125"/>
    </source>
</evidence>
<dbReference type="EMBL" id="AY766186">
    <property type="protein sequence ID" value="AAX16408.1"/>
    <property type="molecule type" value="Genomic_DNA"/>
</dbReference>
<dbReference type="InterPro" id="IPR002104">
    <property type="entry name" value="Integrase_catalytic"/>
</dbReference>
<dbReference type="SUPFAM" id="SSF56349">
    <property type="entry name" value="DNA breaking-rejoining enzymes"/>
    <property type="match status" value="1"/>
</dbReference>
<dbReference type="InterPro" id="IPR025269">
    <property type="entry name" value="SAM-like_dom"/>
</dbReference>
<name>Q58WR8_9BACT</name>
<dbReference type="PANTHER" id="PTHR30349">
    <property type="entry name" value="PHAGE INTEGRASE-RELATED"/>
    <property type="match status" value="1"/>
</dbReference>
<evidence type="ECO:0000256" key="3">
    <source>
        <dbReference type="ARBA" id="ARBA00023172"/>
    </source>
</evidence>
<proteinExistence type="inferred from homology"/>
<dbReference type="AlphaFoldDB" id="Q58WR8"/>
<sequence length="419" mass="48640">MAKVESKNKQNPKLVQSELQDGRASLALEYYLGRNETPVLDENGNHVLYTEGAMKGKPKYRIKHIRKREVLNLYIWLHPRNQQERTQNKNTLALAEKIRFEREQEFLEDREGYRLKKDGENDFIKYFRKHWENELYSKPVRTTYKTSYNRFMRFLEATPRFQRYTSFLRMELITPEMVTSFTDYLKKVAKGEGAHKSYYMFRTVILHAIEEGLMKKNPCKGIVIHRDVNTLKKEILTMDEIKRLAATHYEGEDTALQRAFLFCCFTGIRWCDTVSLTYANVDFSAKILRFNQQKTEGRSAHSGVTIPLSPTLLKLIGNPIQHTSEKIFNITCYRTTAITRLQKWVKAAGINKTITWHCARHSFAVNVLGAGANIKTVASLMGHSSIKMTEKYLHVIDQQKQDAINSLGDLDYDCEAVSV</sequence>
<dbReference type="CDD" id="cd01185">
    <property type="entry name" value="INTN1_C_like"/>
    <property type="match status" value="1"/>
</dbReference>
<evidence type="ECO:0000256" key="1">
    <source>
        <dbReference type="ARBA" id="ARBA00008857"/>
    </source>
</evidence>
<keyword evidence="2" id="KW-0238">DNA-binding</keyword>
<dbReference type="Gene3D" id="1.10.443.10">
    <property type="entry name" value="Intergrase catalytic core"/>
    <property type="match status" value="1"/>
</dbReference>
<evidence type="ECO:0000313" key="5">
    <source>
        <dbReference type="EMBL" id="AAX16408.1"/>
    </source>
</evidence>
<dbReference type="GO" id="GO:0006310">
    <property type="term" value="P:DNA recombination"/>
    <property type="evidence" value="ECO:0007669"/>
    <property type="project" value="UniProtKB-KW"/>
</dbReference>
<evidence type="ECO:0000259" key="4">
    <source>
        <dbReference type="PROSITE" id="PS51898"/>
    </source>
</evidence>
<dbReference type="InterPro" id="IPR050090">
    <property type="entry name" value="Tyrosine_recombinase_XerCD"/>
</dbReference>
<comment type="similarity">
    <text evidence="1">Belongs to the 'phage' integrase family.</text>
</comment>
<reference evidence="5" key="1">
    <citation type="journal article" date="2005" name="Appl. Environ. Microbiol.">
        <title>Construction, analysis, and beta-glucanase screening of a bacterial artificial chromosome library from the large-bowel microbiota of mice.</title>
        <authorList>
            <person name="Walter J."/>
            <person name="Mangold M."/>
            <person name="Tannock G.W."/>
        </authorList>
    </citation>
    <scope>NUCLEOTIDE SEQUENCE</scope>
</reference>
<dbReference type="PANTHER" id="PTHR30349:SF64">
    <property type="entry name" value="PROPHAGE INTEGRASE INTD-RELATED"/>
    <property type="match status" value="1"/>
</dbReference>